<feature type="transmembrane region" description="Helical" evidence="2">
    <location>
        <begin position="20"/>
        <end position="42"/>
    </location>
</feature>
<feature type="region of interest" description="Disordered" evidence="1">
    <location>
        <begin position="89"/>
        <end position="121"/>
    </location>
</feature>
<keyword evidence="2" id="KW-0472">Membrane</keyword>
<dbReference type="EMBL" id="KZ348027">
    <property type="protein sequence ID" value="PIO66780.1"/>
    <property type="molecule type" value="Genomic_DNA"/>
</dbReference>
<dbReference type="SUPFAM" id="SSF161070">
    <property type="entry name" value="SNF-like"/>
    <property type="match status" value="1"/>
</dbReference>
<keyword evidence="2" id="KW-0812">Transmembrane</keyword>
<feature type="compositionally biased region" description="Basic and acidic residues" evidence="1">
    <location>
        <begin position="89"/>
        <end position="99"/>
    </location>
</feature>
<evidence type="ECO:0000256" key="2">
    <source>
        <dbReference type="SAM" id="Phobius"/>
    </source>
</evidence>
<evidence type="ECO:0000313" key="4">
    <source>
        <dbReference type="Proteomes" id="UP000230423"/>
    </source>
</evidence>
<evidence type="ECO:0000313" key="3">
    <source>
        <dbReference type="EMBL" id="PIO66780.1"/>
    </source>
</evidence>
<accession>A0A2G9UBA5</accession>
<dbReference type="OrthoDB" id="6581954at2759"/>
<gene>
    <name evidence="3" type="ORF">TELCIR_11492</name>
</gene>
<organism evidence="3 4">
    <name type="scientific">Teladorsagia circumcincta</name>
    <name type="common">Brown stomach worm</name>
    <name type="synonym">Ostertagia circumcincta</name>
    <dbReference type="NCBI Taxonomy" id="45464"/>
    <lineage>
        <taxon>Eukaryota</taxon>
        <taxon>Metazoa</taxon>
        <taxon>Ecdysozoa</taxon>
        <taxon>Nematoda</taxon>
        <taxon>Chromadorea</taxon>
        <taxon>Rhabditida</taxon>
        <taxon>Rhabditina</taxon>
        <taxon>Rhabditomorpha</taxon>
        <taxon>Strongyloidea</taxon>
        <taxon>Trichostrongylidae</taxon>
        <taxon>Teladorsagia</taxon>
    </lineage>
</organism>
<keyword evidence="2" id="KW-1133">Transmembrane helix</keyword>
<name>A0A2G9UBA5_TELCI</name>
<evidence type="ECO:0000256" key="1">
    <source>
        <dbReference type="SAM" id="MobiDB-lite"/>
    </source>
</evidence>
<dbReference type="AlphaFoldDB" id="A0A2G9UBA5"/>
<dbReference type="Proteomes" id="UP000230423">
    <property type="component" value="Unassembled WGS sequence"/>
</dbReference>
<proteinExistence type="predicted"/>
<keyword evidence="4" id="KW-1185">Reference proteome</keyword>
<dbReference type="InterPro" id="IPR037272">
    <property type="entry name" value="SNS_sf"/>
</dbReference>
<feature type="compositionally biased region" description="Low complexity" evidence="1">
    <location>
        <begin position="102"/>
        <end position="115"/>
    </location>
</feature>
<sequence>MFGEPRGGLLSRLFGPTAPLWGLCWKFITPAVGLVVMVFTMMRNELTVEHRSEIYRFPQWAVPLSSLFDIQPSLVSFKRIIGEAEYGIKPRDYGSKSEDSFTDPSSSISAASRTTSFERSS</sequence>
<protein>
    <submittedName>
        <fullName evidence="3">Uncharacterized protein</fullName>
    </submittedName>
</protein>
<reference evidence="3 4" key="1">
    <citation type="submission" date="2015-09" db="EMBL/GenBank/DDBJ databases">
        <title>Draft genome of the parasitic nematode Teladorsagia circumcincta isolate WARC Sus (inbred).</title>
        <authorList>
            <person name="Mitreva M."/>
        </authorList>
    </citation>
    <scope>NUCLEOTIDE SEQUENCE [LARGE SCALE GENOMIC DNA]</scope>
    <source>
        <strain evidence="3 4">S</strain>
    </source>
</reference>